<evidence type="ECO:0000256" key="2">
    <source>
        <dbReference type="ARBA" id="ARBA00022553"/>
    </source>
</evidence>
<dbReference type="InterPro" id="IPR016039">
    <property type="entry name" value="Thiolase-like"/>
</dbReference>
<dbReference type="SUPFAM" id="SSF47336">
    <property type="entry name" value="ACP-like"/>
    <property type="match status" value="1"/>
</dbReference>
<dbReference type="InterPro" id="IPR049900">
    <property type="entry name" value="PKS_mFAS_DH"/>
</dbReference>
<evidence type="ECO:0000259" key="5">
    <source>
        <dbReference type="PROSITE" id="PS50075"/>
    </source>
</evidence>
<evidence type="ECO:0000313" key="9">
    <source>
        <dbReference type="Proteomes" id="UP001519362"/>
    </source>
</evidence>
<dbReference type="InterPro" id="IPR020807">
    <property type="entry name" value="PKS_DH"/>
</dbReference>
<dbReference type="SMART" id="SM00825">
    <property type="entry name" value="PKS_KS"/>
    <property type="match status" value="1"/>
</dbReference>
<comment type="caution">
    <text evidence="8">The sequence shown here is derived from an EMBL/GenBank/DDBJ whole genome shotgun (WGS) entry which is preliminary data.</text>
</comment>
<dbReference type="InterPro" id="IPR036736">
    <property type="entry name" value="ACP-like_sf"/>
</dbReference>
<organism evidence="8 9">
    <name type="scientific">Microbacterium amylolyticum</name>
    <dbReference type="NCBI Taxonomy" id="936337"/>
    <lineage>
        <taxon>Bacteria</taxon>
        <taxon>Bacillati</taxon>
        <taxon>Actinomycetota</taxon>
        <taxon>Actinomycetes</taxon>
        <taxon>Micrococcales</taxon>
        <taxon>Microbacteriaceae</taxon>
        <taxon>Microbacterium</taxon>
    </lineage>
</organism>
<feature type="active site" description="Proton donor; for dehydratase activity" evidence="4">
    <location>
        <position position="847"/>
    </location>
</feature>
<dbReference type="InterPro" id="IPR050091">
    <property type="entry name" value="PKS_NRPS_Biosynth_Enz"/>
</dbReference>
<feature type="domain" description="Carrier" evidence="5">
    <location>
        <begin position="1378"/>
        <end position="1453"/>
    </location>
</feature>
<dbReference type="Proteomes" id="UP001519362">
    <property type="component" value="Unassembled WGS sequence"/>
</dbReference>
<dbReference type="InterPro" id="IPR049552">
    <property type="entry name" value="PKS_DH_N"/>
</dbReference>
<dbReference type="InterPro" id="IPR057326">
    <property type="entry name" value="KR_dom"/>
</dbReference>
<dbReference type="CDD" id="cd08953">
    <property type="entry name" value="KR_2_SDR_x"/>
    <property type="match status" value="1"/>
</dbReference>
<dbReference type="Gene3D" id="3.40.47.10">
    <property type="match status" value="1"/>
</dbReference>
<keyword evidence="3" id="KW-0808">Transferase</keyword>
<dbReference type="Pfam" id="PF21089">
    <property type="entry name" value="PKS_DH_N"/>
    <property type="match status" value="1"/>
</dbReference>
<dbReference type="InterPro" id="IPR014031">
    <property type="entry name" value="Ketoacyl_synth_C"/>
</dbReference>
<name>A0ABS4ZIG7_9MICO</name>
<dbReference type="InterPro" id="IPR013968">
    <property type="entry name" value="PKS_KR"/>
</dbReference>
<dbReference type="InterPro" id="IPR036291">
    <property type="entry name" value="NAD(P)-bd_dom_sf"/>
</dbReference>
<dbReference type="SMART" id="SM00823">
    <property type="entry name" value="PKS_PP"/>
    <property type="match status" value="1"/>
</dbReference>
<dbReference type="PROSITE" id="PS50075">
    <property type="entry name" value="CARRIER"/>
    <property type="match status" value="1"/>
</dbReference>
<keyword evidence="9" id="KW-1185">Reference proteome</keyword>
<evidence type="ECO:0000256" key="3">
    <source>
        <dbReference type="ARBA" id="ARBA00022679"/>
    </source>
</evidence>
<dbReference type="SUPFAM" id="SSF51735">
    <property type="entry name" value="NAD(P)-binding Rossmann-fold domains"/>
    <property type="match status" value="2"/>
</dbReference>
<dbReference type="PROSITE" id="PS00606">
    <property type="entry name" value="KS3_1"/>
    <property type="match status" value="1"/>
</dbReference>
<dbReference type="Gene3D" id="3.40.50.720">
    <property type="entry name" value="NAD(P)-binding Rossmann-like Domain"/>
    <property type="match status" value="1"/>
</dbReference>
<dbReference type="Pfam" id="PF14765">
    <property type="entry name" value="PS-DH"/>
    <property type="match status" value="1"/>
</dbReference>
<dbReference type="EMBL" id="JAGIOL010000001">
    <property type="protein sequence ID" value="MBP2436785.1"/>
    <property type="molecule type" value="Genomic_DNA"/>
</dbReference>
<feature type="active site" description="Proton acceptor; for dehydratase activity" evidence="4">
    <location>
        <position position="674"/>
    </location>
</feature>
<evidence type="ECO:0000259" key="7">
    <source>
        <dbReference type="PROSITE" id="PS52019"/>
    </source>
</evidence>
<evidence type="ECO:0000259" key="6">
    <source>
        <dbReference type="PROSITE" id="PS52004"/>
    </source>
</evidence>
<evidence type="ECO:0000313" key="8">
    <source>
        <dbReference type="EMBL" id="MBP2436785.1"/>
    </source>
</evidence>
<evidence type="ECO:0000256" key="1">
    <source>
        <dbReference type="ARBA" id="ARBA00022450"/>
    </source>
</evidence>
<dbReference type="Pfam" id="PF00109">
    <property type="entry name" value="ketoacyl-synt"/>
    <property type="match status" value="1"/>
</dbReference>
<dbReference type="PANTHER" id="PTHR43775:SF37">
    <property type="entry name" value="SI:DKEY-61P9.11"/>
    <property type="match status" value="1"/>
</dbReference>
<accession>A0ABS4ZIG7</accession>
<dbReference type="Pfam" id="PF02801">
    <property type="entry name" value="Ketoacyl-synt_C"/>
    <property type="match status" value="1"/>
</dbReference>
<dbReference type="RefSeq" id="WP_165135530.1">
    <property type="nucleotide sequence ID" value="NZ_CP049253.1"/>
</dbReference>
<dbReference type="PROSITE" id="PS52019">
    <property type="entry name" value="PKS_MFAS_DH"/>
    <property type="match status" value="1"/>
</dbReference>
<dbReference type="InterPro" id="IPR049551">
    <property type="entry name" value="PKS_DH_C"/>
</dbReference>
<feature type="domain" description="Ketosynthase family 3 (KS3)" evidence="6">
    <location>
        <begin position="23"/>
        <end position="456"/>
    </location>
</feature>
<dbReference type="PROSITE" id="PS52004">
    <property type="entry name" value="KS3_2"/>
    <property type="match status" value="1"/>
</dbReference>
<feature type="domain" description="PKS/mFAS DH" evidence="7">
    <location>
        <begin position="643"/>
        <end position="928"/>
    </location>
</feature>
<dbReference type="Pfam" id="PF00550">
    <property type="entry name" value="PP-binding"/>
    <property type="match status" value="1"/>
</dbReference>
<dbReference type="InterPro" id="IPR020841">
    <property type="entry name" value="PKS_Beta-ketoAc_synthase_dom"/>
</dbReference>
<protein>
    <submittedName>
        <fullName evidence="8">Polyketide synthase PksN</fullName>
    </submittedName>
</protein>
<dbReference type="Gene3D" id="1.10.1240.100">
    <property type="match status" value="1"/>
</dbReference>
<dbReference type="InterPro" id="IPR009081">
    <property type="entry name" value="PP-bd_ACP"/>
</dbReference>
<dbReference type="InterPro" id="IPR042104">
    <property type="entry name" value="PKS_dehydratase_sf"/>
</dbReference>
<dbReference type="SMART" id="SM00826">
    <property type="entry name" value="PKS_DH"/>
    <property type="match status" value="1"/>
</dbReference>
<dbReference type="SMART" id="SM00822">
    <property type="entry name" value="PKS_KR"/>
    <property type="match status" value="1"/>
</dbReference>
<feature type="region of interest" description="C-terminal hotdog fold" evidence="4">
    <location>
        <begin position="785"/>
        <end position="928"/>
    </location>
</feature>
<dbReference type="InterPro" id="IPR020806">
    <property type="entry name" value="PKS_PP-bd"/>
</dbReference>
<keyword evidence="1" id="KW-0596">Phosphopantetheine</keyword>
<gene>
    <name evidence="8" type="ORF">JOF34_001371</name>
</gene>
<sequence length="1488" mass="160329">MSRILDLTDVALAKGRPDTGNARQPVAIVGMAGRAGRSRDLAQFWQLLRDGEQDFTRIAGQRRDDVEDFLAARGTASLSDADLIGGARLPSVADFDHRFFGMSRQEARMLDPNQRIFLQTAWEALEDAGHLGQDVRGQRIGVYVGMSSDFGHDYRSIVQASQPRPPEAAVAGNVRSIIASRLSYLLDFSGPAMLIDTACSSGLVAIYTAMRALQSGECTMAVVGGVKCDLVPVIAQHEGVGVVDIAATEAADHRTRTFDRRSDGTTGAEGAFAFVLKRLDHAERDGDTVRAVVLGGAVNQDGTSNGITAPDAAAQAALIQAALADAETPAERISYVEAHGTATRLGDPIEISGITRAFGARSSRQQFCAVGTVKTNVGHMDNAAGLAGLAKVVLSMQHRELPASLNFREPNPQIDFVGSPLYVNDRATAWDDERHLHAGISSFGLSGTNCHLIVRSADAVAPGASRQGVSRVLPLSAQDDLALGRLAQRYVAFLESATIDADDMVYTAGVGRTHHSVRAGIVFDDHDELLDALRCLSNGYAHPAVSRGSCRVVLRTQRGARDGDLTEAEHEALTRRADSLAAQHSEAADRETATALAEAYARGGDVDFRRAHAVSRRRIALPTYPFEDIHCWVPRAARTSAMASIVNNSILVSAGRAVAVHRLDAREHWLLSDHRVQGVSVLPGTGLIDLVLSAASALSAKAAPVRIRRMVFEEPVTVEDAEPRELHIHLDEREVDAHEHEYDVRIVSRGDTGEWTTHVRAELEVTSHAETPEALDLAAIRDRLSVEVDLDDDRDVDRGLVLGSRWTDGPRSGRTNATATEYLFDFALPPQNAHEIDEHLLHPALLDLLVNATNNLTEDAALYLPFSYGELQVYGRLPARAFAHFIHRPESVENRMHVFDVIVTDAAGTIVLTAERYCITAVRDQRDDGYGHLTVAKRIDAAEVSTATPGGRALVIGRVSATSDALVAELERRGMAVTRVLDPLDAEDVATDAQFALGYFVPLADERAVADASRGAITAGLDVLDLIATRRVGFEHGLAIITRGAYEIDPAADDASPGHAAVGGLFDVAATEFRELGIRLIDIDSASEAVLLVDEMLSPKRPRAVAYRGGIAHVTDLRPAPIPLIERESHGEGAVIVSGGTGALGREAALAFKADGYDSVVVFGSSVTDTPRSDELLEASGIVVERFDIADEARTREVVAEVRERYGSITGVVHVAGRPGAGYLHTKTRDQFESVFAPKAIGGLNLHAATAEDELDFFVLFSSIAALTADIGQSDYTAANRSLDALARHRARHGMPAVSVQWPAWREVGMAHRLGAVDEQDRFVPLDPDVGIDLLRRLINWRDAPAVIMPGTLQSVRTSTSSTATQPRSEDVRLLGLAHVDDIDRAVAAIWAECLGVDELDAHEDFEQLGGNSLISSQMMRIFDERFPGALDITDLFRYTTVSAQAEVLRERTAGSATPSADDQDDLDALLDRIERGELSIEESPGLI</sequence>
<dbReference type="Pfam" id="PF08659">
    <property type="entry name" value="KR"/>
    <property type="match status" value="1"/>
</dbReference>
<dbReference type="SUPFAM" id="SSF53901">
    <property type="entry name" value="Thiolase-like"/>
    <property type="match status" value="1"/>
</dbReference>
<evidence type="ECO:0000256" key="4">
    <source>
        <dbReference type="PROSITE-ProRule" id="PRU01363"/>
    </source>
</evidence>
<feature type="region of interest" description="N-terminal hotdog fold" evidence="4">
    <location>
        <begin position="643"/>
        <end position="770"/>
    </location>
</feature>
<dbReference type="CDD" id="cd00833">
    <property type="entry name" value="PKS"/>
    <property type="match status" value="1"/>
</dbReference>
<dbReference type="Gene3D" id="1.10.1200.10">
    <property type="entry name" value="ACP-like"/>
    <property type="match status" value="1"/>
</dbReference>
<dbReference type="InterPro" id="IPR014030">
    <property type="entry name" value="Ketoacyl_synth_N"/>
</dbReference>
<dbReference type="Pfam" id="PF16197">
    <property type="entry name" value="KAsynt_C_assoc"/>
    <property type="match status" value="1"/>
</dbReference>
<dbReference type="InterPro" id="IPR032821">
    <property type="entry name" value="PKS_assoc"/>
</dbReference>
<proteinExistence type="predicted"/>
<dbReference type="Gene3D" id="3.10.129.110">
    <property type="entry name" value="Polyketide synthase dehydratase"/>
    <property type="match status" value="1"/>
</dbReference>
<reference evidence="8 9" key="1">
    <citation type="submission" date="2021-03" db="EMBL/GenBank/DDBJ databases">
        <title>Sequencing the genomes of 1000 actinobacteria strains.</title>
        <authorList>
            <person name="Klenk H.-P."/>
        </authorList>
    </citation>
    <scope>NUCLEOTIDE SEQUENCE [LARGE SCALE GENOMIC DNA]</scope>
    <source>
        <strain evidence="8 9">DSM 24221</strain>
    </source>
</reference>
<dbReference type="PANTHER" id="PTHR43775">
    <property type="entry name" value="FATTY ACID SYNTHASE"/>
    <property type="match status" value="1"/>
</dbReference>
<keyword evidence="2" id="KW-0597">Phosphoprotein</keyword>
<dbReference type="InterPro" id="IPR018201">
    <property type="entry name" value="Ketoacyl_synth_AS"/>
</dbReference>